<evidence type="ECO:0000313" key="2">
    <source>
        <dbReference type="EMBL" id="MDC1754095.1"/>
    </source>
</evidence>
<dbReference type="InterPro" id="IPR039449">
    <property type="entry name" value="TssO"/>
</dbReference>
<reference evidence="2" key="2">
    <citation type="submission" date="2022-10" db="EMBL/GenBank/DDBJ databases">
        <title>Human gut microbiome strain richness.</title>
        <authorList>
            <person name="Chen-Liaw A."/>
        </authorList>
    </citation>
    <scope>NUCLEOTIDE SEQUENCE</scope>
    <source>
        <strain evidence="2">A1_m1001262Bd0_191120</strain>
    </source>
</reference>
<organism evidence="3 4">
    <name type="scientific">Bacteroides uniformis</name>
    <dbReference type="NCBI Taxonomy" id="820"/>
    <lineage>
        <taxon>Bacteria</taxon>
        <taxon>Pseudomonadati</taxon>
        <taxon>Bacteroidota</taxon>
        <taxon>Bacteroidia</taxon>
        <taxon>Bacteroidales</taxon>
        <taxon>Bacteroidaceae</taxon>
        <taxon>Bacteroides</taxon>
    </lineage>
</organism>
<proteinExistence type="predicted"/>
<dbReference type="Proteomes" id="UP000263754">
    <property type="component" value="Unassembled WGS sequence"/>
</dbReference>
<keyword evidence="1" id="KW-0472">Membrane</keyword>
<dbReference type="GeneID" id="86051194"/>
<dbReference type="Proteomes" id="UP001218502">
    <property type="component" value="Unassembled WGS sequence"/>
</dbReference>
<evidence type="ECO:0000313" key="4">
    <source>
        <dbReference type="Proteomes" id="UP000263754"/>
    </source>
</evidence>
<evidence type="ECO:0000313" key="3">
    <source>
        <dbReference type="EMBL" id="RGI72843.1"/>
    </source>
</evidence>
<keyword evidence="1" id="KW-1133">Transmembrane helix</keyword>
<dbReference type="AlphaFoldDB" id="A0A374MPG2"/>
<keyword evidence="1 2" id="KW-0812">Transmembrane</keyword>
<evidence type="ECO:0000256" key="1">
    <source>
        <dbReference type="SAM" id="Phobius"/>
    </source>
</evidence>
<gene>
    <name evidence="3" type="ORF">DXD90_16665</name>
    <name evidence="2" type="ORF">POY80_16775</name>
</gene>
<dbReference type="EMBL" id="JAQNQY010000022">
    <property type="protein sequence ID" value="MDC1754095.1"/>
    <property type="molecule type" value="Genomic_DNA"/>
</dbReference>
<name>A0A374MPG2_BACUN</name>
<reference evidence="3 4" key="1">
    <citation type="submission" date="2018-08" db="EMBL/GenBank/DDBJ databases">
        <title>A genome reference for cultivated species of the human gut microbiota.</title>
        <authorList>
            <person name="Zou Y."/>
            <person name="Xue W."/>
            <person name="Luo G."/>
        </authorList>
    </citation>
    <scope>NUCLEOTIDE SEQUENCE [LARGE SCALE GENOMIC DNA]</scope>
    <source>
        <strain evidence="3 4">TM10-17</strain>
    </source>
</reference>
<protein>
    <submittedName>
        <fullName evidence="2">Type VI secretion system transmembrane protein TssO</fullName>
    </submittedName>
</protein>
<dbReference type="EMBL" id="QSOF01000028">
    <property type="protein sequence ID" value="RGI72843.1"/>
    <property type="molecule type" value="Genomic_DNA"/>
</dbReference>
<dbReference type="RefSeq" id="WP_009127037.1">
    <property type="nucleotide sequence ID" value="NZ_JAQNQY010000022.1"/>
</dbReference>
<dbReference type="Pfam" id="PF17561">
    <property type="entry name" value="TssO"/>
    <property type="match status" value="1"/>
</dbReference>
<comment type="caution">
    <text evidence="3">The sequence shown here is derived from an EMBL/GenBank/DDBJ whole genome shotgun (WGS) entry which is preliminary data.</text>
</comment>
<sequence>MRENEQLSQNRATINQREKTIGFAYVLLLFLAVSICCCMIIFWTNSDFDTTRQKDMVLVKVEKIRKFQELQKENKPIVDSLYNRISKLTPGINAQYEEEDIKYLLNDLKNTYQNNGWDNRYKVFMHVADFYQMWLTDRKELWSKRENISTFKKNLEECEIGLESKKQDWRSVLKK</sequence>
<accession>A0A374MPG2</accession>
<feature type="transmembrane region" description="Helical" evidence="1">
    <location>
        <begin position="21"/>
        <end position="43"/>
    </location>
</feature>